<name>A0ACB8CCP4_DERSI</name>
<sequence>MGGVSDDVQICDFLYADNCAVTTEEMTDEVLTETFRDRSDDNEPWEDDSASAMPSAKEVLDAIDLLRRAAGSLDDDAAALCSLMSYERVHMLLILADMMAATCALSRLKKVQEKKKFLRARREEELAKLQPKGVLETQDHQPRNILQDDSGDEDILFT</sequence>
<dbReference type="EMBL" id="CM023476">
    <property type="protein sequence ID" value="KAH7940505.1"/>
    <property type="molecule type" value="Genomic_DNA"/>
</dbReference>
<accession>A0ACB8CCP4</accession>
<comment type="caution">
    <text evidence="1">The sequence shown here is derived from an EMBL/GenBank/DDBJ whole genome shotgun (WGS) entry which is preliminary data.</text>
</comment>
<evidence type="ECO:0000313" key="2">
    <source>
        <dbReference type="Proteomes" id="UP000821865"/>
    </source>
</evidence>
<organism evidence="1 2">
    <name type="scientific">Dermacentor silvarum</name>
    <name type="common">Tick</name>
    <dbReference type="NCBI Taxonomy" id="543639"/>
    <lineage>
        <taxon>Eukaryota</taxon>
        <taxon>Metazoa</taxon>
        <taxon>Ecdysozoa</taxon>
        <taxon>Arthropoda</taxon>
        <taxon>Chelicerata</taxon>
        <taxon>Arachnida</taxon>
        <taxon>Acari</taxon>
        <taxon>Parasitiformes</taxon>
        <taxon>Ixodida</taxon>
        <taxon>Ixodoidea</taxon>
        <taxon>Ixodidae</taxon>
        <taxon>Rhipicephalinae</taxon>
        <taxon>Dermacentor</taxon>
    </lineage>
</organism>
<dbReference type="Proteomes" id="UP000821865">
    <property type="component" value="Chromosome 7"/>
</dbReference>
<reference evidence="1" key="1">
    <citation type="submission" date="2020-05" db="EMBL/GenBank/DDBJ databases">
        <title>Large-scale comparative analyses of tick genomes elucidate their genetic diversity and vector capacities.</title>
        <authorList>
            <person name="Jia N."/>
            <person name="Wang J."/>
            <person name="Shi W."/>
            <person name="Du L."/>
            <person name="Sun Y."/>
            <person name="Zhan W."/>
            <person name="Jiang J."/>
            <person name="Wang Q."/>
            <person name="Zhang B."/>
            <person name="Ji P."/>
            <person name="Sakyi L.B."/>
            <person name="Cui X."/>
            <person name="Yuan T."/>
            <person name="Jiang B."/>
            <person name="Yang W."/>
            <person name="Lam T.T.-Y."/>
            <person name="Chang Q."/>
            <person name="Ding S."/>
            <person name="Wang X."/>
            <person name="Zhu J."/>
            <person name="Ruan X."/>
            <person name="Zhao L."/>
            <person name="Wei J."/>
            <person name="Que T."/>
            <person name="Du C."/>
            <person name="Cheng J."/>
            <person name="Dai P."/>
            <person name="Han X."/>
            <person name="Huang E."/>
            <person name="Gao Y."/>
            <person name="Liu J."/>
            <person name="Shao H."/>
            <person name="Ye R."/>
            <person name="Li L."/>
            <person name="Wei W."/>
            <person name="Wang X."/>
            <person name="Wang C."/>
            <person name="Yang T."/>
            <person name="Huo Q."/>
            <person name="Li W."/>
            <person name="Guo W."/>
            <person name="Chen H."/>
            <person name="Zhou L."/>
            <person name="Ni X."/>
            <person name="Tian J."/>
            <person name="Zhou Y."/>
            <person name="Sheng Y."/>
            <person name="Liu T."/>
            <person name="Pan Y."/>
            <person name="Xia L."/>
            <person name="Li J."/>
            <person name="Zhao F."/>
            <person name="Cao W."/>
        </authorList>
    </citation>
    <scope>NUCLEOTIDE SEQUENCE</scope>
    <source>
        <strain evidence="1">Dsil-2018</strain>
    </source>
</reference>
<keyword evidence="2" id="KW-1185">Reference proteome</keyword>
<protein>
    <submittedName>
        <fullName evidence="1">Uncharacterized protein</fullName>
    </submittedName>
</protein>
<gene>
    <name evidence="1" type="ORF">HPB49_000564</name>
</gene>
<proteinExistence type="predicted"/>
<evidence type="ECO:0000313" key="1">
    <source>
        <dbReference type="EMBL" id="KAH7940505.1"/>
    </source>
</evidence>